<dbReference type="PANTHER" id="PTHR10146:SF14">
    <property type="entry name" value="PYRIDOXAL PHOSPHATE HOMEOSTASIS PROTEIN"/>
    <property type="match status" value="1"/>
</dbReference>
<dbReference type="HAMAP" id="MF_02087">
    <property type="entry name" value="PLP_homeostasis"/>
    <property type="match status" value="1"/>
</dbReference>
<keyword evidence="1 2" id="KW-0663">Pyridoxal phosphate</keyword>
<dbReference type="InterPro" id="IPR029066">
    <property type="entry name" value="PLP-binding_barrel"/>
</dbReference>
<gene>
    <name evidence="6" type="ORF">HMPREF0557_00489</name>
</gene>
<dbReference type="SUPFAM" id="SSF51419">
    <property type="entry name" value="PLP-binding barrel"/>
    <property type="match status" value="1"/>
</dbReference>
<dbReference type="FunFam" id="3.20.20.10:FF:000011">
    <property type="entry name" value="Pyridoxal phosphate homeostasis protein"/>
    <property type="match status" value="1"/>
</dbReference>
<sequence>MTGYLIITRSVLNEALRELYKVIKQMTKQANLEKVTAQIKQSCEKSNRQQADVTLVAVTKTIDVAGITELYDLGIRHFGENRADVFLDKTRELADKDDICWHYIGSLQTRKVKDVLPEIDYLHSLDRSSLAKEIEKRATKPIKCFLQVNISGEESKHGFSKEEALSFLQEADFNFIEIIGLMTMAPITNSDKELHHVFHELKQLQQEIHALQLKNVPCTELSMGMTNDYGIAITEGATFIRVGRALVSDDNMEV</sequence>
<comment type="similarity">
    <text evidence="2 4">Belongs to the pyridoxal phosphate-binding protein YggS/PROSC family.</text>
</comment>
<dbReference type="Gene3D" id="3.20.20.10">
    <property type="entry name" value="Alanine racemase"/>
    <property type="match status" value="1"/>
</dbReference>
<comment type="cofactor">
    <cofactor evidence="3">
        <name>pyridoxal 5'-phosphate</name>
        <dbReference type="ChEBI" id="CHEBI:597326"/>
    </cofactor>
</comment>
<dbReference type="CDD" id="cd00635">
    <property type="entry name" value="PLPDE_III_YBL036c_like"/>
    <property type="match status" value="1"/>
</dbReference>
<accession>A0AB72ZC31</accession>
<keyword evidence="7" id="KW-1185">Reference proteome</keyword>
<evidence type="ECO:0000256" key="3">
    <source>
        <dbReference type="PIRSR" id="PIRSR004848-1"/>
    </source>
</evidence>
<evidence type="ECO:0000313" key="7">
    <source>
        <dbReference type="Proteomes" id="UP000003597"/>
    </source>
</evidence>
<proteinExistence type="inferred from homology"/>
<feature type="modified residue" description="N6-(pyridoxal phosphate)lysine" evidence="2 3">
    <location>
        <position position="60"/>
    </location>
</feature>
<comment type="function">
    <text evidence="2">Pyridoxal 5'-phosphate (PLP)-binding protein, which is involved in PLP homeostasis.</text>
</comment>
<evidence type="ECO:0000259" key="5">
    <source>
        <dbReference type="Pfam" id="PF01168"/>
    </source>
</evidence>
<evidence type="ECO:0000313" key="6">
    <source>
        <dbReference type="EMBL" id="EHN62520.1"/>
    </source>
</evidence>
<evidence type="ECO:0000256" key="4">
    <source>
        <dbReference type="RuleBase" id="RU004514"/>
    </source>
</evidence>
<organism evidence="6 7">
    <name type="scientific">Listeria innocua ATCC 33091</name>
    <dbReference type="NCBI Taxonomy" id="1002366"/>
    <lineage>
        <taxon>Bacteria</taxon>
        <taxon>Bacillati</taxon>
        <taxon>Bacillota</taxon>
        <taxon>Bacilli</taxon>
        <taxon>Bacillales</taxon>
        <taxon>Listeriaceae</taxon>
        <taxon>Listeria</taxon>
    </lineage>
</organism>
<dbReference type="InterPro" id="IPR001608">
    <property type="entry name" value="Ala_racemase_N"/>
</dbReference>
<reference evidence="6 7" key="1">
    <citation type="submission" date="2011-08" db="EMBL/GenBank/DDBJ databases">
        <authorList>
            <person name="Weinstock G."/>
            <person name="Sodergren E."/>
            <person name="Clifton S."/>
            <person name="Fulton L."/>
            <person name="Fulton B."/>
            <person name="Courtney L."/>
            <person name="Fronick C."/>
            <person name="Harrison M."/>
            <person name="Strong C."/>
            <person name="Farmer C."/>
            <person name="Delahaunty K."/>
            <person name="Markovic C."/>
            <person name="Hall O."/>
            <person name="Minx P."/>
            <person name="Tomlinson C."/>
            <person name="Mitreva M."/>
            <person name="Hou S."/>
            <person name="Chen J."/>
            <person name="Wollam A."/>
            <person name="Pepin K.H."/>
            <person name="Johnson M."/>
            <person name="Bhonagiri V."/>
            <person name="Zhang X."/>
            <person name="Suruliraj S."/>
            <person name="Warren W."/>
            <person name="Chinwalla A."/>
            <person name="Mardis E.R."/>
            <person name="Wilson R.K."/>
        </authorList>
    </citation>
    <scope>NUCLEOTIDE SEQUENCE [LARGE SCALE GENOMIC DNA]</scope>
    <source>
        <strain evidence="6 7">ATCC 33091</strain>
    </source>
</reference>
<dbReference type="PIRSF" id="PIRSF004848">
    <property type="entry name" value="YBL036c_PLPDEIII"/>
    <property type="match status" value="1"/>
</dbReference>
<dbReference type="Proteomes" id="UP000003597">
    <property type="component" value="Unassembled WGS sequence"/>
</dbReference>
<dbReference type="GO" id="GO:0030170">
    <property type="term" value="F:pyridoxal phosphate binding"/>
    <property type="evidence" value="ECO:0007669"/>
    <property type="project" value="UniProtKB-UniRule"/>
</dbReference>
<dbReference type="InterPro" id="IPR011078">
    <property type="entry name" value="PyrdxlP_homeostasis"/>
</dbReference>
<name>A0AB72ZC31_LISIO</name>
<dbReference type="Pfam" id="PF01168">
    <property type="entry name" value="Ala_racemase_N"/>
    <property type="match status" value="1"/>
</dbReference>
<dbReference type="PANTHER" id="PTHR10146">
    <property type="entry name" value="PROLINE SYNTHETASE CO-TRANSCRIBED BACTERIAL HOMOLOG PROTEIN"/>
    <property type="match status" value="1"/>
</dbReference>
<dbReference type="NCBIfam" id="TIGR00044">
    <property type="entry name" value="YggS family pyridoxal phosphate-dependent enzyme"/>
    <property type="match status" value="1"/>
</dbReference>
<comment type="caution">
    <text evidence="6">The sequence shown here is derived from an EMBL/GenBank/DDBJ whole genome shotgun (WGS) entry which is preliminary data.</text>
</comment>
<evidence type="ECO:0000256" key="2">
    <source>
        <dbReference type="HAMAP-Rule" id="MF_02087"/>
    </source>
</evidence>
<dbReference type="AlphaFoldDB" id="A0AB72ZC31"/>
<evidence type="ECO:0000256" key="1">
    <source>
        <dbReference type="ARBA" id="ARBA00022898"/>
    </source>
</evidence>
<feature type="domain" description="Alanine racemase N-terminal" evidence="5">
    <location>
        <begin position="37"/>
        <end position="247"/>
    </location>
</feature>
<protein>
    <recommendedName>
        <fullName evidence="2">Pyridoxal phosphate homeostasis protein</fullName>
        <shortName evidence="2">PLP homeostasis protein</shortName>
    </recommendedName>
</protein>
<dbReference type="EMBL" id="AGCN01000013">
    <property type="protein sequence ID" value="EHN62520.1"/>
    <property type="molecule type" value="Genomic_DNA"/>
</dbReference>